<evidence type="ECO:0000256" key="2">
    <source>
        <dbReference type="SAM" id="Phobius"/>
    </source>
</evidence>
<dbReference type="OrthoDB" id="6770063at2759"/>
<reference evidence="3 4" key="1">
    <citation type="submission" date="2015-09" db="EMBL/GenBank/DDBJ databases">
        <title>Draft genome of the parasitic nematode Teladorsagia circumcincta isolate WARC Sus (inbred).</title>
        <authorList>
            <person name="Mitreva M."/>
        </authorList>
    </citation>
    <scope>NUCLEOTIDE SEQUENCE [LARGE SCALE GENOMIC DNA]</scope>
    <source>
        <strain evidence="3 4">S</strain>
    </source>
</reference>
<evidence type="ECO:0008006" key="5">
    <source>
        <dbReference type="Google" id="ProtNLM"/>
    </source>
</evidence>
<name>A0A2G9ULT1_TELCI</name>
<dbReference type="Proteomes" id="UP000230423">
    <property type="component" value="Unassembled WGS sequence"/>
</dbReference>
<feature type="region of interest" description="Disordered" evidence="1">
    <location>
        <begin position="142"/>
        <end position="171"/>
    </location>
</feature>
<proteinExistence type="predicted"/>
<sequence length="171" mass="19057">MFGEWPGREYCNASLRGGHCVFVGDLFWLQYAVVVLRERTLRMETLKSVIVPSRRSTAFSYFMLISHLFGDATGPYIIGAVSDAIRGPVKTPETQYLSLIKACAVTVVLLCVSAALYFVCAAVLIKDQYKFKEQMGLLNGSLKRPASSNSSNDRLNDLPHEDDIETAEQRL</sequence>
<evidence type="ECO:0000256" key="1">
    <source>
        <dbReference type="SAM" id="MobiDB-lite"/>
    </source>
</evidence>
<keyword evidence="2" id="KW-1133">Transmembrane helix</keyword>
<feature type="transmembrane region" description="Helical" evidence="2">
    <location>
        <begin position="15"/>
        <end position="37"/>
    </location>
</feature>
<feature type="transmembrane region" description="Helical" evidence="2">
    <location>
        <begin position="98"/>
        <end position="125"/>
    </location>
</feature>
<evidence type="ECO:0000313" key="4">
    <source>
        <dbReference type="Proteomes" id="UP000230423"/>
    </source>
</evidence>
<dbReference type="EMBL" id="KZ346185">
    <property type="protein sequence ID" value="PIO70692.1"/>
    <property type="molecule type" value="Genomic_DNA"/>
</dbReference>
<accession>A0A2G9ULT1</accession>
<feature type="transmembrane region" description="Helical" evidence="2">
    <location>
        <begin position="58"/>
        <end position="78"/>
    </location>
</feature>
<feature type="compositionally biased region" description="Basic and acidic residues" evidence="1">
    <location>
        <begin position="154"/>
        <end position="171"/>
    </location>
</feature>
<evidence type="ECO:0000313" key="3">
    <source>
        <dbReference type="EMBL" id="PIO70692.1"/>
    </source>
</evidence>
<protein>
    <recommendedName>
        <fullName evidence="5">Major facilitator superfamily (MFS) profile domain-containing protein</fullName>
    </recommendedName>
</protein>
<keyword evidence="4" id="KW-1185">Reference proteome</keyword>
<gene>
    <name evidence="3" type="ORF">TELCIR_07442</name>
</gene>
<keyword evidence="2" id="KW-0812">Transmembrane</keyword>
<keyword evidence="2" id="KW-0472">Membrane</keyword>
<organism evidence="3 4">
    <name type="scientific">Teladorsagia circumcincta</name>
    <name type="common">Brown stomach worm</name>
    <name type="synonym">Ostertagia circumcincta</name>
    <dbReference type="NCBI Taxonomy" id="45464"/>
    <lineage>
        <taxon>Eukaryota</taxon>
        <taxon>Metazoa</taxon>
        <taxon>Ecdysozoa</taxon>
        <taxon>Nematoda</taxon>
        <taxon>Chromadorea</taxon>
        <taxon>Rhabditida</taxon>
        <taxon>Rhabditina</taxon>
        <taxon>Rhabditomorpha</taxon>
        <taxon>Strongyloidea</taxon>
        <taxon>Trichostrongylidae</taxon>
        <taxon>Teladorsagia</taxon>
    </lineage>
</organism>
<dbReference type="AlphaFoldDB" id="A0A2G9ULT1"/>